<accession>W9R978</accession>
<name>W9R978_9ROSA</name>
<evidence type="ECO:0000313" key="2">
    <source>
        <dbReference type="Proteomes" id="UP000030645"/>
    </source>
</evidence>
<keyword evidence="2" id="KW-1185">Reference proteome</keyword>
<sequence length="393" mass="41439">MISNLHVSGGRPTQLVLESRENDNDSINFSQSGAKSFRSETIGGNLVVKIENANTIMVGGQQAGKNGARSGNVCAKPSAIEARFGDPGGTWTDTRDCNTEGPDSSQIWTGSGDSSKIEWDPNRIWTGLRGSRARDEVRRAGLGEIAPDLEDPRRKGRFDCELWSEGERRSRAATFGAGLTISGTAEAGLGNLAAVWTGTHDSGDVEAVSSRYSSDPLYSGDIMARTWKFGSKPRVGGAEFRNSSQMRVGSRVSGVGRSDSCMIGSGLRNSNIIGPTSGTIGVGPTNFSKSGTNFNKICNGSSNFGPNWTGSGNSSTPGAGDGELDFIGVGLGHSANGRSDISEFVTPKTKISMFLGLNNGSNGLSITLMWHLFRLGLSPLKLALQGLRCPSTF</sequence>
<dbReference type="Proteomes" id="UP000030645">
    <property type="component" value="Unassembled WGS sequence"/>
</dbReference>
<dbReference type="EMBL" id="KE344382">
    <property type="protein sequence ID" value="EXB59535.1"/>
    <property type="molecule type" value="Genomic_DNA"/>
</dbReference>
<gene>
    <name evidence="1" type="ORF">L484_009293</name>
</gene>
<evidence type="ECO:0000313" key="1">
    <source>
        <dbReference type="EMBL" id="EXB59535.1"/>
    </source>
</evidence>
<proteinExistence type="predicted"/>
<dbReference type="AlphaFoldDB" id="W9R978"/>
<protein>
    <submittedName>
        <fullName evidence="1">Uncharacterized protein</fullName>
    </submittedName>
</protein>
<reference evidence="2" key="1">
    <citation type="submission" date="2013-01" db="EMBL/GenBank/DDBJ databases">
        <title>Draft Genome Sequence of a Mulberry Tree, Morus notabilis C.K. Schneid.</title>
        <authorList>
            <person name="He N."/>
            <person name="Zhao S."/>
        </authorList>
    </citation>
    <scope>NUCLEOTIDE SEQUENCE</scope>
</reference>
<organism evidence="1 2">
    <name type="scientific">Morus notabilis</name>
    <dbReference type="NCBI Taxonomy" id="981085"/>
    <lineage>
        <taxon>Eukaryota</taxon>
        <taxon>Viridiplantae</taxon>
        <taxon>Streptophyta</taxon>
        <taxon>Embryophyta</taxon>
        <taxon>Tracheophyta</taxon>
        <taxon>Spermatophyta</taxon>
        <taxon>Magnoliopsida</taxon>
        <taxon>eudicotyledons</taxon>
        <taxon>Gunneridae</taxon>
        <taxon>Pentapetalae</taxon>
        <taxon>rosids</taxon>
        <taxon>fabids</taxon>
        <taxon>Rosales</taxon>
        <taxon>Moraceae</taxon>
        <taxon>Moreae</taxon>
        <taxon>Morus</taxon>
    </lineage>
</organism>